<protein>
    <recommendedName>
        <fullName evidence="1">RNase H type-1 domain-containing protein</fullName>
    </recommendedName>
</protein>
<dbReference type="EMBL" id="JABFAD010331140">
    <property type="protein sequence ID" value="MBA0819724.1"/>
    <property type="molecule type" value="Genomic_DNA"/>
</dbReference>
<feature type="domain" description="RNase H type-1" evidence="1">
    <location>
        <begin position="2"/>
        <end position="58"/>
    </location>
</feature>
<dbReference type="InterPro" id="IPR002156">
    <property type="entry name" value="RNaseH_domain"/>
</dbReference>
<reference evidence="2 3" key="1">
    <citation type="journal article" date="2019" name="Genome Biol. Evol.">
        <title>Insights into the evolution of the New World diploid cottons (Gossypium, subgenus Houzingenia) based on genome sequencing.</title>
        <authorList>
            <person name="Grover C.E."/>
            <person name="Arick M.A. 2nd"/>
            <person name="Thrash A."/>
            <person name="Conover J.L."/>
            <person name="Sanders W.S."/>
            <person name="Peterson D.G."/>
            <person name="Frelichowski J.E."/>
            <person name="Scheffler J.A."/>
            <person name="Scheffler B.E."/>
            <person name="Wendel J.F."/>
        </authorList>
    </citation>
    <scope>NUCLEOTIDE SEQUENCE [LARGE SCALE GENOMIC DNA]</scope>
    <source>
        <strain evidence="2">0</strain>
        <tissue evidence="2">Leaf</tissue>
    </source>
</reference>
<dbReference type="OrthoDB" id="992137at2759"/>
<evidence type="ECO:0000313" key="2">
    <source>
        <dbReference type="EMBL" id="MBA0819724.1"/>
    </source>
</evidence>
<proteinExistence type="predicted"/>
<name>A0A7J9IDN4_9ROSI</name>
<evidence type="ECO:0000259" key="1">
    <source>
        <dbReference type="Pfam" id="PF13456"/>
    </source>
</evidence>
<sequence>MGDSKTVIKKCQSSITERSVIGAIIRDIQNRKNSYQEIEFSFIPKAKNIYAHTIATEAPKRRESFYLERGVPEMVRHALERLWPKPPD</sequence>
<accession>A0A7J9IDN4</accession>
<comment type="caution">
    <text evidence="2">The sequence shown here is derived from an EMBL/GenBank/DDBJ whole genome shotgun (WGS) entry which is preliminary data.</text>
</comment>
<organism evidence="2 3">
    <name type="scientific">Gossypium harknessii</name>
    <dbReference type="NCBI Taxonomy" id="34285"/>
    <lineage>
        <taxon>Eukaryota</taxon>
        <taxon>Viridiplantae</taxon>
        <taxon>Streptophyta</taxon>
        <taxon>Embryophyta</taxon>
        <taxon>Tracheophyta</taxon>
        <taxon>Spermatophyta</taxon>
        <taxon>Magnoliopsida</taxon>
        <taxon>eudicotyledons</taxon>
        <taxon>Gunneridae</taxon>
        <taxon>Pentapetalae</taxon>
        <taxon>rosids</taxon>
        <taxon>malvids</taxon>
        <taxon>Malvales</taxon>
        <taxon>Malvaceae</taxon>
        <taxon>Malvoideae</taxon>
        <taxon>Gossypium</taxon>
    </lineage>
</organism>
<evidence type="ECO:0000313" key="3">
    <source>
        <dbReference type="Proteomes" id="UP000593560"/>
    </source>
</evidence>
<dbReference type="GO" id="GO:0003676">
    <property type="term" value="F:nucleic acid binding"/>
    <property type="evidence" value="ECO:0007669"/>
    <property type="project" value="InterPro"/>
</dbReference>
<dbReference type="AlphaFoldDB" id="A0A7J9IDN4"/>
<gene>
    <name evidence="2" type="ORF">Gohar_028449</name>
</gene>
<dbReference type="Pfam" id="PF13456">
    <property type="entry name" value="RVT_3"/>
    <property type="match status" value="1"/>
</dbReference>
<dbReference type="GO" id="GO:0004523">
    <property type="term" value="F:RNA-DNA hybrid ribonuclease activity"/>
    <property type="evidence" value="ECO:0007669"/>
    <property type="project" value="InterPro"/>
</dbReference>
<keyword evidence="3" id="KW-1185">Reference proteome</keyword>
<dbReference type="Proteomes" id="UP000593560">
    <property type="component" value="Unassembled WGS sequence"/>
</dbReference>